<feature type="region of interest" description="Disordered" evidence="1">
    <location>
        <begin position="106"/>
        <end position="125"/>
    </location>
</feature>
<accession>A0A3N4HMR8</accession>
<feature type="region of interest" description="Disordered" evidence="1">
    <location>
        <begin position="1"/>
        <end position="57"/>
    </location>
</feature>
<dbReference type="AlphaFoldDB" id="A0A3N4HMR8"/>
<organism evidence="2 3">
    <name type="scientific">Ascobolus immersus RN42</name>
    <dbReference type="NCBI Taxonomy" id="1160509"/>
    <lineage>
        <taxon>Eukaryota</taxon>
        <taxon>Fungi</taxon>
        <taxon>Dikarya</taxon>
        <taxon>Ascomycota</taxon>
        <taxon>Pezizomycotina</taxon>
        <taxon>Pezizomycetes</taxon>
        <taxon>Pezizales</taxon>
        <taxon>Ascobolaceae</taxon>
        <taxon>Ascobolus</taxon>
    </lineage>
</organism>
<gene>
    <name evidence="2" type="ORF">BJ508DRAFT_380712</name>
</gene>
<evidence type="ECO:0000256" key="1">
    <source>
        <dbReference type="SAM" id="MobiDB-lite"/>
    </source>
</evidence>
<protein>
    <submittedName>
        <fullName evidence="2">Uncharacterized protein</fullName>
    </submittedName>
</protein>
<reference evidence="2 3" key="1">
    <citation type="journal article" date="2018" name="Nat. Ecol. Evol.">
        <title>Pezizomycetes genomes reveal the molecular basis of ectomycorrhizal truffle lifestyle.</title>
        <authorList>
            <person name="Murat C."/>
            <person name="Payen T."/>
            <person name="Noel B."/>
            <person name="Kuo A."/>
            <person name="Morin E."/>
            <person name="Chen J."/>
            <person name="Kohler A."/>
            <person name="Krizsan K."/>
            <person name="Balestrini R."/>
            <person name="Da Silva C."/>
            <person name="Montanini B."/>
            <person name="Hainaut M."/>
            <person name="Levati E."/>
            <person name="Barry K.W."/>
            <person name="Belfiori B."/>
            <person name="Cichocki N."/>
            <person name="Clum A."/>
            <person name="Dockter R.B."/>
            <person name="Fauchery L."/>
            <person name="Guy J."/>
            <person name="Iotti M."/>
            <person name="Le Tacon F."/>
            <person name="Lindquist E.A."/>
            <person name="Lipzen A."/>
            <person name="Malagnac F."/>
            <person name="Mello A."/>
            <person name="Molinier V."/>
            <person name="Miyauchi S."/>
            <person name="Poulain J."/>
            <person name="Riccioni C."/>
            <person name="Rubini A."/>
            <person name="Sitrit Y."/>
            <person name="Splivallo R."/>
            <person name="Traeger S."/>
            <person name="Wang M."/>
            <person name="Zifcakova L."/>
            <person name="Wipf D."/>
            <person name="Zambonelli A."/>
            <person name="Paolocci F."/>
            <person name="Nowrousian M."/>
            <person name="Ottonello S."/>
            <person name="Baldrian P."/>
            <person name="Spatafora J.W."/>
            <person name="Henrissat B."/>
            <person name="Nagy L.G."/>
            <person name="Aury J.M."/>
            <person name="Wincker P."/>
            <person name="Grigoriev I.V."/>
            <person name="Bonfante P."/>
            <person name="Martin F.M."/>
        </authorList>
    </citation>
    <scope>NUCLEOTIDE SEQUENCE [LARGE SCALE GENOMIC DNA]</scope>
    <source>
        <strain evidence="2 3">RN42</strain>
    </source>
</reference>
<name>A0A3N4HMR8_ASCIM</name>
<dbReference type="EMBL" id="ML119797">
    <property type="protein sequence ID" value="RPA74206.1"/>
    <property type="molecule type" value="Genomic_DNA"/>
</dbReference>
<evidence type="ECO:0000313" key="2">
    <source>
        <dbReference type="EMBL" id="RPA74206.1"/>
    </source>
</evidence>
<feature type="compositionally biased region" description="Basic and acidic residues" evidence="1">
    <location>
        <begin position="27"/>
        <end position="36"/>
    </location>
</feature>
<dbReference type="Proteomes" id="UP000275078">
    <property type="component" value="Unassembled WGS sequence"/>
</dbReference>
<proteinExistence type="predicted"/>
<keyword evidence="3" id="KW-1185">Reference proteome</keyword>
<sequence length="323" mass="35417">MPGQHRAAGKAKTSSHEKNGSVGSGKADADSVKQEGNDVFGNGTQPPPPQGVLIELNKKQKAQINKLEAEIAKLRQGSSTDNRADTETALRKQIEALQKELAALKANTSTASNGKEKPEATKPFSVKNDPDFVKLEKECATFSKTTTDELAKVQGTVMAVKKELIRMVDDLNENFFMQMRSGEMEMEEKLENMKNEIQSEVDPAIDLFKDRLQKQINAINNTLKEVAPGSFQKNAKNTDASTVGSEDFAKLKKEFDAHLATCSPASPVASGADQSARDAERDREVKELRAIVNGELAEIRLFIRDMAQPTKPVSVEEEVNGWD</sequence>
<evidence type="ECO:0000313" key="3">
    <source>
        <dbReference type="Proteomes" id="UP000275078"/>
    </source>
</evidence>